<dbReference type="Gene3D" id="1.10.600.10">
    <property type="entry name" value="Farnesyl Diphosphate Synthase"/>
    <property type="match status" value="1"/>
</dbReference>
<dbReference type="CDD" id="cd00685">
    <property type="entry name" value="Trans_IPPS_HT"/>
    <property type="match status" value="1"/>
</dbReference>
<accession>A0A1W1CMK4</accession>
<dbReference type="EC" id="2.5.1.90" evidence="6"/>
<evidence type="ECO:0000256" key="1">
    <source>
        <dbReference type="ARBA" id="ARBA00001946"/>
    </source>
</evidence>
<reference evidence="6" key="1">
    <citation type="submission" date="2016-10" db="EMBL/GenBank/DDBJ databases">
        <authorList>
            <person name="de Groot N.N."/>
        </authorList>
    </citation>
    <scope>NUCLEOTIDE SEQUENCE</scope>
</reference>
<dbReference type="GO" id="GO:0008299">
    <property type="term" value="P:isoprenoid biosynthetic process"/>
    <property type="evidence" value="ECO:0007669"/>
    <property type="project" value="InterPro"/>
</dbReference>
<dbReference type="EC" id="2.5.1.29" evidence="6"/>
<dbReference type="PANTHER" id="PTHR12001:SF69">
    <property type="entry name" value="ALL TRANS-POLYPRENYL-DIPHOSPHATE SYNTHASE PDSS1"/>
    <property type="match status" value="1"/>
</dbReference>
<dbReference type="PANTHER" id="PTHR12001">
    <property type="entry name" value="GERANYLGERANYL PYROPHOSPHATE SYNTHASE"/>
    <property type="match status" value="1"/>
</dbReference>
<dbReference type="Pfam" id="PF00348">
    <property type="entry name" value="polyprenyl_synt"/>
    <property type="match status" value="1"/>
</dbReference>
<protein>
    <submittedName>
        <fullName evidence="6">Octaprenyl diphosphate synthase / Dimethylallyltransferase / (2E,6E)-farnesyl diphosphate synthase / Geranylgeranyl pyrophosphate synthetase</fullName>
        <ecNumber evidence="6">2.5.1.1</ecNumber>
        <ecNumber evidence="6">2.5.1.10</ecNumber>
        <ecNumber evidence="6">2.5.1.29</ecNumber>
        <ecNumber evidence="6">2.5.1.90</ecNumber>
    </submittedName>
</protein>
<dbReference type="EC" id="2.5.1.1" evidence="6"/>
<organism evidence="6">
    <name type="scientific">hydrothermal vent metagenome</name>
    <dbReference type="NCBI Taxonomy" id="652676"/>
    <lineage>
        <taxon>unclassified sequences</taxon>
        <taxon>metagenomes</taxon>
        <taxon>ecological metagenomes</taxon>
    </lineage>
</organism>
<dbReference type="EMBL" id="FPHK01000103">
    <property type="protein sequence ID" value="SFV66881.1"/>
    <property type="molecule type" value="Genomic_DNA"/>
</dbReference>
<evidence type="ECO:0000256" key="3">
    <source>
        <dbReference type="ARBA" id="ARBA00022679"/>
    </source>
</evidence>
<gene>
    <name evidence="6" type="ORF">MNB_SM-6-428</name>
</gene>
<dbReference type="GO" id="GO:0046872">
    <property type="term" value="F:metal ion binding"/>
    <property type="evidence" value="ECO:0007669"/>
    <property type="project" value="UniProtKB-KW"/>
</dbReference>
<dbReference type="InterPro" id="IPR033749">
    <property type="entry name" value="Polyprenyl_synt_CS"/>
</dbReference>
<dbReference type="SUPFAM" id="SSF48576">
    <property type="entry name" value="Terpenoid synthases"/>
    <property type="match status" value="1"/>
</dbReference>
<name>A0A1W1CMK4_9ZZZZ</name>
<evidence type="ECO:0000313" key="6">
    <source>
        <dbReference type="EMBL" id="SFV66881.1"/>
    </source>
</evidence>
<dbReference type="GO" id="GO:0106350">
    <property type="term" value="F:all-trans-octaprenyl-diphosphate synthase activity"/>
    <property type="evidence" value="ECO:0007669"/>
    <property type="project" value="UniProtKB-EC"/>
</dbReference>
<dbReference type="AlphaFoldDB" id="A0A1W1CMK4"/>
<evidence type="ECO:0000256" key="4">
    <source>
        <dbReference type="ARBA" id="ARBA00022723"/>
    </source>
</evidence>
<dbReference type="EC" id="2.5.1.10" evidence="6"/>
<dbReference type="PROSITE" id="PS00444">
    <property type="entry name" value="POLYPRENYL_SYNTHASE_2"/>
    <property type="match status" value="1"/>
</dbReference>
<dbReference type="SFLD" id="SFLDS00005">
    <property type="entry name" value="Isoprenoid_Synthase_Type_I"/>
    <property type="match status" value="1"/>
</dbReference>
<dbReference type="GO" id="GO:0004311">
    <property type="term" value="F:geranylgeranyl diphosphate synthase activity"/>
    <property type="evidence" value="ECO:0007669"/>
    <property type="project" value="UniProtKB-EC"/>
</dbReference>
<sequence>MQRVEAELERLIDEIDYDEVTRLFNKLSGGKRLRAKLILKIAKEAKDAPLLAAIVELIHAASLLHDDVIDDADTRRGVASVNATDGSKTAVMLGDILYSKAFTELVNFDKDVAQTIASSVTALSKGEMMDVKMAEAFNTDEAAYLDMLYLKTATLIEAAAKAAALLVGKDADSHALYGRNLGLSFQIIDDILDITADEATLGKPAMNDFVEGKCTLPYIYLYEALSAGEKERLVQAHAKRVDADESAWIKAKMDEHQTVAKSFALAQKLSHEAQAVLKDDAELVGILETMIQRSY</sequence>
<evidence type="ECO:0000256" key="5">
    <source>
        <dbReference type="ARBA" id="ARBA00022842"/>
    </source>
</evidence>
<keyword evidence="5" id="KW-0460">Magnesium</keyword>
<dbReference type="GO" id="GO:0004337">
    <property type="term" value="F:(2E,6E)-farnesyl diphosphate synthase activity"/>
    <property type="evidence" value="ECO:0007669"/>
    <property type="project" value="UniProtKB-EC"/>
</dbReference>
<keyword evidence="3 6" id="KW-0808">Transferase</keyword>
<dbReference type="InterPro" id="IPR008949">
    <property type="entry name" value="Isoprenoid_synthase_dom_sf"/>
</dbReference>
<proteinExistence type="inferred from homology"/>
<evidence type="ECO:0000256" key="2">
    <source>
        <dbReference type="ARBA" id="ARBA00006706"/>
    </source>
</evidence>
<dbReference type="GO" id="GO:0004161">
    <property type="term" value="F:dimethylallyltranstransferase activity"/>
    <property type="evidence" value="ECO:0007669"/>
    <property type="project" value="UniProtKB-EC"/>
</dbReference>
<keyword evidence="4" id="KW-0479">Metal-binding</keyword>
<dbReference type="InterPro" id="IPR000092">
    <property type="entry name" value="Polyprenyl_synt"/>
</dbReference>
<dbReference type="PROSITE" id="PS00723">
    <property type="entry name" value="POLYPRENYL_SYNTHASE_1"/>
    <property type="match status" value="1"/>
</dbReference>
<comment type="cofactor">
    <cofactor evidence="1">
        <name>Mg(2+)</name>
        <dbReference type="ChEBI" id="CHEBI:18420"/>
    </cofactor>
</comment>
<comment type="similarity">
    <text evidence="2">Belongs to the FPP/GGPP synthase family.</text>
</comment>